<evidence type="ECO:0000313" key="3">
    <source>
        <dbReference type="Proteomes" id="UP000245207"/>
    </source>
</evidence>
<feature type="transmembrane region" description="Helical" evidence="1">
    <location>
        <begin position="105"/>
        <end position="125"/>
    </location>
</feature>
<dbReference type="AlphaFoldDB" id="A0A2U1LRZ1"/>
<organism evidence="2 3">
    <name type="scientific">Artemisia annua</name>
    <name type="common">Sweet wormwood</name>
    <dbReference type="NCBI Taxonomy" id="35608"/>
    <lineage>
        <taxon>Eukaryota</taxon>
        <taxon>Viridiplantae</taxon>
        <taxon>Streptophyta</taxon>
        <taxon>Embryophyta</taxon>
        <taxon>Tracheophyta</taxon>
        <taxon>Spermatophyta</taxon>
        <taxon>Magnoliopsida</taxon>
        <taxon>eudicotyledons</taxon>
        <taxon>Gunneridae</taxon>
        <taxon>Pentapetalae</taxon>
        <taxon>asterids</taxon>
        <taxon>campanulids</taxon>
        <taxon>Asterales</taxon>
        <taxon>Asteraceae</taxon>
        <taxon>Asteroideae</taxon>
        <taxon>Anthemideae</taxon>
        <taxon>Artemisiinae</taxon>
        <taxon>Artemisia</taxon>
    </lineage>
</organism>
<dbReference type="PANTHER" id="PTHR37716">
    <property type="entry name" value="OS07G0568900 PROTEIN"/>
    <property type="match status" value="1"/>
</dbReference>
<sequence>MTQSFLSQKPLLHHHPFRVSQFGFYKCCEWMKRGTNSQFFITRASERDSEFEIDREKAREALRKLDQQLDVMSQKQTNNVPKTKAANPYNVTDEAIKDVQDTGSFLPIAFFALLVFTIVYNIVFIKVIKPSVDGPQVELAPVRSSIMREILKAELLPSIQLTPSPEVSVQ</sequence>
<dbReference type="Proteomes" id="UP000245207">
    <property type="component" value="Unassembled WGS sequence"/>
</dbReference>
<dbReference type="GO" id="GO:0009535">
    <property type="term" value="C:chloroplast thylakoid membrane"/>
    <property type="evidence" value="ECO:0007669"/>
    <property type="project" value="TreeGrafter"/>
</dbReference>
<dbReference type="EMBL" id="PKPP01008037">
    <property type="protein sequence ID" value="PWA51757.1"/>
    <property type="molecule type" value="Genomic_DNA"/>
</dbReference>
<name>A0A2U1LRZ1_ARTAN</name>
<evidence type="ECO:0000313" key="2">
    <source>
        <dbReference type="EMBL" id="PWA51757.1"/>
    </source>
</evidence>
<keyword evidence="3" id="KW-1185">Reference proteome</keyword>
<keyword evidence="1" id="KW-1133">Transmembrane helix</keyword>
<dbReference type="PANTHER" id="PTHR37716:SF1">
    <property type="entry name" value="OS07G0568900 PROTEIN"/>
    <property type="match status" value="1"/>
</dbReference>
<evidence type="ECO:0000256" key="1">
    <source>
        <dbReference type="SAM" id="Phobius"/>
    </source>
</evidence>
<protein>
    <submittedName>
        <fullName evidence="2">Uncharacterized protein</fullName>
    </submittedName>
</protein>
<accession>A0A2U1LRZ1</accession>
<keyword evidence="1" id="KW-0812">Transmembrane</keyword>
<proteinExistence type="predicted"/>
<reference evidence="2 3" key="1">
    <citation type="journal article" date="2018" name="Mol. Plant">
        <title>The genome of Artemisia annua provides insight into the evolution of Asteraceae family and artemisinin biosynthesis.</title>
        <authorList>
            <person name="Shen Q."/>
            <person name="Zhang L."/>
            <person name="Liao Z."/>
            <person name="Wang S."/>
            <person name="Yan T."/>
            <person name="Shi P."/>
            <person name="Liu M."/>
            <person name="Fu X."/>
            <person name="Pan Q."/>
            <person name="Wang Y."/>
            <person name="Lv Z."/>
            <person name="Lu X."/>
            <person name="Zhang F."/>
            <person name="Jiang W."/>
            <person name="Ma Y."/>
            <person name="Chen M."/>
            <person name="Hao X."/>
            <person name="Li L."/>
            <person name="Tang Y."/>
            <person name="Lv G."/>
            <person name="Zhou Y."/>
            <person name="Sun X."/>
            <person name="Brodelius P.E."/>
            <person name="Rose J.K.C."/>
            <person name="Tang K."/>
        </authorList>
    </citation>
    <scope>NUCLEOTIDE SEQUENCE [LARGE SCALE GENOMIC DNA]</scope>
    <source>
        <strain evidence="3">cv. Huhao1</strain>
        <tissue evidence="2">Leaf</tissue>
    </source>
</reference>
<dbReference type="OrthoDB" id="780445at2759"/>
<keyword evidence="1" id="KW-0472">Membrane</keyword>
<comment type="caution">
    <text evidence="2">The sequence shown here is derived from an EMBL/GenBank/DDBJ whole genome shotgun (WGS) entry which is preliminary data.</text>
</comment>
<gene>
    <name evidence="2" type="ORF">CTI12_AA460250</name>
</gene>